<comment type="similarity">
    <text evidence="1">Belongs to the peptidase C15 family.</text>
</comment>
<dbReference type="PANTHER" id="PTHR23402">
    <property type="entry name" value="PROTEASE FAMILY C15 PYROGLUTAMYL-PEPTIDASE I-RELATED"/>
    <property type="match status" value="1"/>
</dbReference>
<evidence type="ECO:0000256" key="5">
    <source>
        <dbReference type="ARBA" id="ARBA00022807"/>
    </source>
</evidence>
<dbReference type="AlphaFoldDB" id="A0A835L343"/>
<keyword evidence="5" id="KW-0788">Thiol protease</keyword>
<dbReference type="InterPro" id="IPR000816">
    <property type="entry name" value="Peptidase_C15"/>
</dbReference>
<evidence type="ECO:0000256" key="1">
    <source>
        <dbReference type="ARBA" id="ARBA00006641"/>
    </source>
</evidence>
<evidence type="ECO:0000256" key="2">
    <source>
        <dbReference type="ARBA" id="ARBA00022490"/>
    </source>
</evidence>
<dbReference type="GO" id="GO:0016920">
    <property type="term" value="F:pyroglutamyl-peptidase activity"/>
    <property type="evidence" value="ECO:0007669"/>
    <property type="project" value="InterPro"/>
</dbReference>
<dbReference type="Gene3D" id="3.40.630.20">
    <property type="entry name" value="Peptidase C15, pyroglutamyl peptidase I-like"/>
    <property type="match status" value="2"/>
</dbReference>
<evidence type="ECO:0000256" key="3">
    <source>
        <dbReference type="ARBA" id="ARBA00022670"/>
    </source>
</evidence>
<keyword evidence="3" id="KW-0645">Protease</keyword>
<reference evidence="6" key="1">
    <citation type="submission" date="2020-08" db="EMBL/GenBank/DDBJ databases">
        <title>Spodoptera exigua strain:BAW_Kor-Di-RS1 Genome sequencing and assembly.</title>
        <authorList>
            <person name="Kim J."/>
            <person name="Nam H.Y."/>
            <person name="Kwon M."/>
            <person name="Choi J.H."/>
            <person name="Cho S.R."/>
            <person name="Kim G.-H."/>
        </authorList>
    </citation>
    <scope>NUCLEOTIDE SEQUENCE</scope>
    <source>
        <strain evidence="6">BAW_Kor-Di-RS1</strain>
        <tissue evidence="6">Whole-body</tissue>
    </source>
</reference>
<comment type="caution">
    <text evidence="6">The sequence shown here is derived from an EMBL/GenBank/DDBJ whole genome shotgun (WGS) entry which is preliminary data.</text>
</comment>
<dbReference type="EMBL" id="JACKWZ010000178">
    <property type="protein sequence ID" value="KAF9412789.1"/>
    <property type="molecule type" value="Genomic_DNA"/>
</dbReference>
<sequence length="423" mass="48186">MGFGPFPGAEVNVSWEGVNTLDKEEIEKKHDIHLFREKIEVRYSYVDGCVPKLWAKYQPDLTIHVGVKPDTQSLTLETQASREGYVNFDTTNSRPEEEKHSFDGPDVICTELCVNKLVEQFNNNTPIEGHTAEVSTDAGKFVCEYTYYASLAHGPDCPQRTLFIHVPVNSSPDQIALCVERIMEICLQQLRDSSYDDLDFLFKPIVLITGFGPYLNHPVNASWEAVKIMNKEQIEKKHNVEFVQIELPVTYENVDEFVPALWETHTPKLMIHVGVSSIGQCLQLESQAHRKGYKKKDYLDKLPANWSCLADGAIRLQTKLDVERICKEFNGDNPPDERYRAEVSLDAGRYLCEYIYYTSLSIDSSRTLFVHVPVMDIYSPEETASGLERILDLCLAQINERGDSTDKVTEQLKNTKFVDSNDI</sequence>
<evidence type="ECO:0000256" key="4">
    <source>
        <dbReference type="ARBA" id="ARBA00022801"/>
    </source>
</evidence>
<gene>
    <name evidence="6" type="ORF">HW555_008792</name>
</gene>
<dbReference type="Pfam" id="PF01470">
    <property type="entry name" value="Peptidase_C15"/>
    <property type="match status" value="2"/>
</dbReference>
<evidence type="ECO:0000313" key="7">
    <source>
        <dbReference type="Proteomes" id="UP000648187"/>
    </source>
</evidence>
<dbReference type="SUPFAM" id="SSF53182">
    <property type="entry name" value="Pyrrolidone carboxyl peptidase (pyroglutamate aminopeptidase)"/>
    <property type="match status" value="2"/>
</dbReference>
<name>A0A835L343_SPOEX</name>
<dbReference type="PRINTS" id="PR00706">
    <property type="entry name" value="PYROGLUPTASE"/>
</dbReference>
<evidence type="ECO:0000313" key="6">
    <source>
        <dbReference type="EMBL" id="KAF9412789.1"/>
    </source>
</evidence>
<dbReference type="PANTHER" id="PTHR23402:SF1">
    <property type="entry name" value="PYROGLUTAMYL-PEPTIDASE I"/>
    <property type="match status" value="1"/>
</dbReference>
<dbReference type="InterPro" id="IPR016125">
    <property type="entry name" value="Peptidase_C15-like"/>
</dbReference>
<accession>A0A835L343</accession>
<evidence type="ECO:0008006" key="8">
    <source>
        <dbReference type="Google" id="ProtNLM"/>
    </source>
</evidence>
<dbReference type="CDD" id="cd00501">
    <property type="entry name" value="Peptidase_C15"/>
    <property type="match status" value="1"/>
</dbReference>
<keyword evidence="7" id="KW-1185">Reference proteome</keyword>
<dbReference type="GO" id="GO:0005829">
    <property type="term" value="C:cytosol"/>
    <property type="evidence" value="ECO:0007669"/>
    <property type="project" value="InterPro"/>
</dbReference>
<dbReference type="Proteomes" id="UP000648187">
    <property type="component" value="Unassembled WGS sequence"/>
</dbReference>
<keyword evidence="2" id="KW-0963">Cytoplasm</keyword>
<organism evidence="6 7">
    <name type="scientific">Spodoptera exigua</name>
    <name type="common">Beet armyworm</name>
    <name type="synonym">Noctua fulgens</name>
    <dbReference type="NCBI Taxonomy" id="7107"/>
    <lineage>
        <taxon>Eukaryota</taxon>
        <taxon>Metazoa</taxon>
        <taxon>Ecdysozoa</taxon>
        <taxon>Arthropoda</taxon>
        <taxon>Hexapoda</taxon>
        <taxon>Insecta</taxon>
        <taxon>Pterygota</taxon>
        <taxon>Neoptera</taxon>
        <taxon>Endopterygota</taxon>
        <taxon>Lepidoptera</taxon>
        <taxon>Glossata</taxon>
        <taxon>Ditrysia</taxon>
        <taxon>Noctuoidea</taxon>
        <taxon>Noctuidae</taxon>
        <taxon>Amphipyrinae</taxon>
        <taxon>Spodoptera</taxon>
    </lineage>
</organism>
<dbReference type="GO" id="GO:0006508">
    <property type="term" value="P:proteolysis"/>
    <property type="evidence" value="ECO:0007669"/>
    <property type="project" value="UniProtKB-KW"/>
</dbReference>
<dbReference type="InterPro" id="IPR036440">
    <property type="entry name" value="Peptidase_C15-like_sf"/>
</dbReference>
<proteinExistence type="inferred from homology"/>
<protein>
    <recommendedName>
        <fullName evidence="8">Pyroglutamyl-peptidase 1</fullName>
    </recommendedName>
</protein>
<keyword evidence="4" id="KW-0378">Hydrolase</keyword>